<evidence type="ECO:0000256" key="7">
    <source>
        <dbReference type="SAM" id="MobiDB-lite"/>
    </source>
</evidence>
<evidence type="ECO:0000256" key="2">
    <source>
        <dbReference type="ARBA" id="ARBA00022741"/>
    </source>
</evidence>
<feature type="region of interest" description="Disordered" evidence="7">
    <location>
        <begin position="401"/>
        <end position="444"/>
    </location>
</feature>
<dbReference type="Gene3D" id="1.10.8.60">
    <property type="match status" value="1"/>
</dbReference>
<dbReference type="PANTHER" id="PTHR23069:SF4">
    <property type="entry name" value="ATPASE FAMILY AAA DOMAIN-CONTAINING PROTEIN 2"/>
    <property type="match status" value="1"/>
</dbReference>
<proteinExistence type="inferred from homology"/>
<dbReference type="AlphaFoldDB" id="A0A8K1GNN0"/>
<evidence type="ECO:0000256" key="1">
    <source>
        <dbReference type="ARBA" id="ARBA00006914"/>
    </source>
</evidence>
<keyword evidence="3" id="KW-0067">ATP-binding</keyword>
<dbReference type="Gene3D" id="1.20.920.10">
    <property type="entry name" value="Bromodomain-like"/>
    <property type="match status" value="1"/>
</dbReference>
<dbReference type="OrthoDB" id="5421at2759"/>
<evidence type="ECO:0000256" key="5">
    <source>
        <dbReference type="PROSITE-ProRule" id="PRU00035"/>
    </source>
</evidence>
<dbReference type="GO" id="GO:0016887">
    <property type="term" value="F:ATP hydrolysis activity"/>
    <property type="evidence" value="ECO:0007669"/>
    <property type="project" value="InterPro"/>
</dbReference>
<dbReference type="SUPFAM" id="SSF47370">
    <property type="entry name" value="Bromodomain"/>
    <property type="match status" value="1"/>
</dbReference>
<keyword evidence="10" id="KW-1185">Reference proteome</keyword>
<keyword evidence="4 5" id="KW-0103">Bromodomain</keyword>
<protein>
    <recommendedName>
        <fullName evidence="8">Bromo domain-containing protein</fullName>
    </recommendedName>
</protein>
<comment type="similarity">
    <text evidence="1">Belongs to the AAA ATPase family.</text>
</comment>
<dbReference type="GO" id="GO:0006334">
    <property type="term" value="P:nucleosome assembly"/>
    <property type="evidence" value="ECO:0007669"/>
    <property type="project" value="TreeGrafter"/>
</dbReference>
<keyword evidence="2" id="KW-0547">Nucleotide-binding</keyword>
<keyword evidence="6" id="KW-0175">Coiled coil</keyword>
<reference evidence="9" key="1">
    <citation type="submission" date="2019-04" db="EMBL/GenBank/DDBJ databases">
        <title>Genome assembly of Zosterops borbonicus 15179.</title>
        <authorList>
            <person name="Leroy T."/>
            <person name="Anselmetti Y."/>
            <person name="Tilak M.-K."/>
            <person name="Nabholz B."/>
        </authorList>
    </citation>
    <scope>NUCLEOTIDE SEQUENCE</scope>
    <source>
        <strain evidence="9">HGM_15179</strain>
        <tissue evidence="9">Muscle</tissue>
    </source>
</reference>
<dbReference type="InterPro" id="IPR003960">
    <property type="entry name" value="ATPase_AAA_CS"/>
</dbReference>
<dbReference type="InterPro" id="IPR041569">
    <property type="entry name" value="AAA_lid_3"/>
</dbReference>
<evidence type="ECO:0000256" key="4">
    <source>
        <dbReference type="ARBA" id="ARBA00023117"/>
    </source>
</evidence>
<accession>A0A8K1GNN0</accession>
<sequence length="963" mass="109307">MYMESLDMETTGQETTDNPGPRKYETDSSVQSSSISVKDPCRGNKRFVSLLVSFQKCASAGVDKDTMKIGDLAGVEQMQIDGSVQFDGVGGLSDHISSLKEMVIFPLLYPEIFERLKIEPPRGCLFYGPPGTGKTLLARALANECSQGHMRVTFFMRKGAECLSKWIGESERQLRLLFEQAYQMRPSIIFFDEIDALAPVRSDKQDQIHSSVVGTLLALMDGLASRGEVVVIGATNRLDSIDPALRRPGRFEREFRFSLPNKEARKEIFKIHTRDWNPKPSDNLLEELAEECVGYCGADIKALCAETGLCALRHRYPQLYESRERLQINMDSIKIKANDFSMAMQKTVPASQRVVPSSGRALSAILKPLLENTLERILKTLQRVFPHAELALKKDQQQGNYVIDNDEESPSLSDEKLTHKAPDQKKSEFRTFSRNPRDQPTSYRPRFLLIEEPGSGQASDLAAAVIHSLEKFPIYALDTPTLFASTSPDETCVQLMREAQRSAPSIIYVPQIPSWWETVGPTLRSVFTTLLQSIPRFTPVLLLATSNVQLGDLPEEVKALFNNEYEEVFRIPRPTLAERRHFFEDLVMKQAAQPPALKNSTTCQPLEVLPVAPPPKPRRLLEEEIRQVEEQEEDTLRELRIYLRDVAQRLVTDKRFKAFTKPIDPEEATNYKNTTKQPMNLSTVVSKIDMHQYLTARDFLKDIDLICSNALKYNPNKGPADHLLRHKACTLSDTAYSIVRHEMDQRFEQRCQKIKEYRNERDKSKRKCKMKGDSSSITVKRKNVQFASSQDSPMEELENLLQGQQKNETENGSERVTLVAKFLTEKRSVMLPECSDLREESEMLDCQTARTSEDVCSNDSQVPHTACVGHSQVDEQPGVRDGNGKAKEIHTQGVSVDYSELRQVLDLVIVATENVSISRMERLYALLSQCIYRHREDDDKTELVKAMKKEIATLSVKHYFSIF</sequence>
<dbReference type="Pfam" id="PF17862">
    <property type="entry name" value="AAA_lid_3"/>
    <property type="match status" value="1"/>
</dbReference>
<dbReference type="FunFam" id="1.10.8.60:FF:000016">
    <property type="entry name" value="ATPase family AAA domain-containing protein 2B"/>
    <property type="match status" value="1"/>
</dbReference>
<dbReference type="Gene3D" id="3.40.50.300">
    <property type="entry name" value="P-loop containing nucleotide triphosphate hydrolases"/>
    <property type="match status" value="2"/>
</dbReference>
<dbReference type="SMART" id="SM00297">
    <property type="entry name" value="BROMO"/>
    <property type="match status" value="1"/>
</dbReference>
<feature type="compositionally biased region" description="Basic and acidic residues" evidence="7">
    <location>
        <begin position="413"/>
        <end position="437"/>
    </location>
</feature>
<dbReference type="SUPFAM" id="SSF52540">
    <property type="entry name" value="P-loop containing nucleoside triphosphate hydrolases"/>
    <property type="match status" value="2"/>
</dbReference>
<dbReference type="EMBL" id="SWJQ01000097">
    <property type="protein sequence ID" value="TRZ22410.1"/>
    <property type="molecule type" value="Genomic_DNA"/>
</dbReference>
<dbReference type="GO" id="GO:0003682">
    <property type="term" value="F:chromatin binding"/>
    <property type="evidence" value="ECO:0007669"/>
    <property type="project" value="TreeGrafter"/>
</dbReference>
<organism evidence="9 10">
    <name type="scientific">Zosterops borbonicus</name>
    <dbReference type="NCBI Taxonomy" id="364589"/>
    <lineage>
        <taxon>Eukaryota</taxon>
        <taxon>Metazoa</taxon>
        <taxon>Chordata</taxon>
        <taxon>Craniata</taxon>
        <taxon>Vertebrata</taxon>
        <taxon>Euteleostomi</taxon>
        <taxon>Archelosauria</taxon>
        <taxon>Archosauria</taxon>
        <taxon>Dinosauria</taxon>
        <taxon>Saurischia</taxon>
        <taxon>Theropoda</taxon>
        <taxon>Coelurosauria</taxon>
        <taxon>Aves</taxon>
        <taxon>Neognathae</taxon>
        <taxon>Neoaves</taxon>
        <taxon>Telluraves</taxon>
        <taxon>Australaves</taxon>
        <taxon>Passeriformes</taxon>
        <taxon>Sylvioidea</taxon>
        <taxon>Zosteropidae</taxon>
        <taxon>Zosterops</taxon>
    </lineage>
</organism>
<evidence type="ECO:0000256" key="6">
    <source>
        <dbReference type="SAM" id="Coils"/>
    </source>
</evidence>
<dbReference type="FunFam" id="3.40.50.300:FF:000734">
    <property type="entry name" value="ATPase family, AAA domain containing 2"/>
    <property type="match status" value="1"/>
</dbReference>
<dbReference type="GO" id="GO:0042393">
    <property type="term" value="F:histone binding"/>
    <property type="evidence" value="ECO:0007669"/>
    <property type="project" value="TreeGrafter"/>
</dbReference>
<dbReference type="InterPro" id="IPR003593">
    <property type="entry name" value="AAA+_ATPase"/>
</dbReference>
<evidence type="ECO:0000259" key="8">
    <source>
        <dbReference type="PROSITE" id="PS50014"/>
    </source>
</evidence>
<dbReference type="InterPro" id="IPR003959">
    <property type="entry name" value="ATPase_AAA_core"/>
</dbReference>
<gene>
    <name evidence="9" type="ORF">HGM15179_004683</name>
</gene>
<dbReference type="Pfam" id="PF00439">
    <property type="entry name" value="Bromodomain"/>
    <property type="match status" value="1"/>
</dbReference>
<feature type="domain" description="Bromo" evidence="8">
    <location>
        <begin position="659"/>
        <end position="721"/>
    </location>
</feature>
<feature type="compositionally biased region" description="Polar residues" evidence="7">
    <location>
        <begin position="8"/>
        <end position="18"/>
    </location>
</feature>
<dbReference type="InterPro" id="IPR001487">
    <property type="entry name" value="Bromodomain"/>
</dbReference>
<evidence type="ECO:0000256" key="3">
    <source>
        <dbReference type="ARBA" id="ARBA00022840"/>
    </source>
</evidence>
<evidence type="ECO:0000313" key="9">
    <source>
        <dbReference type="EMBL" id="TRZ22410.1"/>
    </source>
</evidence>
<dbReference type="GO" id="GO:0006337">
    <property type="term" value="P:nucleosome disassembly"/>
    <property type="evidence" value="ECO:0007669"/>
    <property type="project" value="TreeGrafter"/>
</dbReference>
<evidence type="ECO:0000313" key="10">
    <source>
        <dbReference type="Proteomes" id="UP000796761"/>
    </source>
</evidence>
<feature type="compositionally biased region" description="Low complexity" evidence="7">
    <location>
        <begin position="28"/>
        <end position="37"/>
    </location>
</feature>
<dbReference type="GO" id="GO:0005634">
    <property type="term" value="C:nucleus"/>
    <property type="evidence" value="ECO:0007669"/>
    <property type="project" value="TreeGrafter"/>
</dbReference>
<dbReference type="GO" id="GO:0005524">
    <property type="term" value="F:ATP binding"/>
    <property type="evidence" value="ECO:0007669"/>
    <property type="project" value="UniProtKB-KW"/>
</dbReference>
<feature type="region of interest" description="Disordered" evidence="7">
    <location>
        <begin position="1"/>
        <end position="37"/>
    </location>
</feature>
<dbReference type="SMART" id="SM00382">
    <property type="entry name" value="AAA"/>
    <property type="match status" value="1"/>
</dbReference>
<dbReference type="Pfam" id="PF00004">
    <property type="entry name" value="AAA"/>
    <property type="match status" value="1"/>
</dbReference>
<name>A0A8K1GNN0_9PASS</name>
<dbReference type="Proteomes" id="UP000796761">
    <property type="component" value="Unassembled WGS sequence"/>
</dbReference>
<dbReference type="InterPro" id="IPR045199">
    <property type="entry name" value="ATAD2-like"/>
</dbReference>
<dbReference type="PRINTS" id="PR00503">
    <property type="entry name" value="BROMODOMAIN"/>
</dbReference>
<dbReference type="InterPro" id="IPR027417">
    <property type="entry name" value="P-loop_NTPase"/>
</dbReference>
<dbReference type="FunFam" id="3.40.50.300:FF:000061">
    <property type="entry name" value="ATPase family, AAA domain-containing 2"/>
    <property type="match status" value="1"/>
</dbReference>
<dbReference type="GO" id="GO:0045815">
    <property type="term" value="P:transcription initiation-coupled chromatin remodeling"/>
    <property type="evidence" value="ECO:0007669"/>
    <property type="project" value="TreeGrafter"/>
</dbReference>
<dbReference type="CDD" id="cd05528">
    <property type="entry name" value="Bromo_AAA"/>
    <property type="match status" value="1"/>
</dbReference>
<dbReference type="PROSITE" id="PS50014">
    <property type="entry name" value="BROMODOMAIN_2"/>
    <property type="match status" value="1"/>
</dbReference>
<dbReference type="PANTHER" id="PTHR23069">
    <property type="entry name" value="AAA DOMAIN-CONTAINING"/>
    <property type="match status" value="1"/>
</dbReference>
<comment type="caution">
    <text evidence="9">The sequence shown here is derived from an EMBL/GenBank/DDBJ whole genome shotgun (WGS) entry which is preliminary data.</text>
</comment>
<dbReference type="PROSITE" id="PS00674">
    <property type="entry name" value="AAA"/>
    <property type="match status" value="1"/>
</dbReference>
<dbReference type="InterPro" id="IPR036427">
    <property type="entry name" value="Bromodomain-like_sf"/>
</dbReference>
<feature type="coiled-coil region" evidence="6">
    <location>
        <begin position="618"/>
        <end position="645"/>
    </location>
</feature>